<evidence type="ECO:0000313" key="1">
    <source>
        <dbReference type="EMBL" id="KEO85243.1"/>
    </source>
</evidence>
<sequence length="69" mass="8139">MWVVYLIFFGGLALFLYLDFKAAALWDVFSGCRAYDMLMQVCGKKHFYAKLPNSRHGERMNKERIMQNP</sequence>
<gene>
    <name evidence="1" type="ORF">EL26_01410</name>
</gene>
<accession>A0A074LYW9</accession>
<protein>
    <submittedName>
        <fullName evidence="1">Uncharacterized protein</fullName>
    </submittedName>
</protein>
<reference evidence="1 2" key="1">
    <citation type="journal article" date="2013" name="Int. J. Syst. Evol. Microbiol.">
        <title>Tumebacillus flagellatus sp. nov., an alpha-amylase/pullulanase-producing bacterium isolated from cassava wastewater.</title>
        <authorList>
            <person name="Wang Q."/>
            <person name="Xie N."/>
            <person name="Qin Y."/>
            <person name="Shen N."/>
            <person name="Zhu J."/>
            <person name="Mi H."/>
            <person name="Huang R."/>
        </authorList>
    </citation>
    <scope>NUCLEOTIDE SEQUENCE [LARGE SCALE GENOMIC DNA]</scope>
    <source>
        <strain evidence="1 2">GST4</strain>
    </source>
</reference>
<dbReference type="RefSeq" id="WP_038083546.1">
    <property type="nucleotide sequence ID" value="NZ_JMIR01000001.1"/>
</dbReference>
<keyword evidence="2" id="KW-1185">Reference proteome</keyword>
<dbReference type="AlphaFoldDB" id="A0A074LYW9"/>
<dbReference type="STRING" id="1157490.EL26_01410"/>
<name>A0A074LYW9_9BACL</name>
<comment type="caution">
    <text evidence="1">The sequence shown here is derived from an EMBL/GenBank/DDBJ whole genome shotgun (WGS) entry which is preliminary data.</text>
</comment>
<dbReference type="OrthoDB" id="9947381at2"/>
<proteinExistence type="predicted"/>
<organism evidence="1 2">
    <name type="scientific">Tumebacillus flagellatus</name>
    <dbReference type="NCBI Taxonomy" id="1157490"/>
    <lineage>
        <taxon>Bacteria</taxon>
        <taxon>Bacillati</taxon>
        <taxon>Bacillota</taxon>
        <taxon>Bacilli</taxon>
        <taxon>Bacillales</taxon>
        <taxon>Alicyclobacillaceae</taxon>
        <taxon>Tumebacillus</taxon>
    </lineage>
</organism>
<dbReference type="Proteomes" id="UP000027931">
    <property type="component" value="Unassembled WGS sequence"/>
</dbReference>
<evidence type="ECO:0000313" key="2">
    <source>
        <dbReference type="Proteomes" id="UP000027931"/>
    </source>
</evidence>
<dbReference type="EMBL" id="JMIR01000001">
    <property type="protein sequence ID" value="KEO85243.1"/>
    <property type="molecule type" value="Genomic_DNA"/>
</dbReference>